<organism evidence="8 9">
    <name type="scientific">Sulfitobacter geojensis</name>
    <dbReference type="NCBI Taxonomy" id="1342299"/>
    <lineage>
        <taxon>Bacteria</taxon>
        <taxon>Pseudomonadati</taxon>
        <taxon>Pseudomonadota</taxon>
        <taxon>Alphaproteobacteria</taxon>
        <taxon>Rhodobacterales</taxon>
        <taxon>Roseobacteraceae</taxon>
        <taxon>Sulfitobacter</taxon>
    </lineage>
</organism>
<comment type="caution">
    <text evidence="8">The sequence shown here is derived from an EMBL/GenBank/DDBJ whole genome shotgun (WGS) entry which is preliminary data.</text>
</comment>
<accession>A0AAE2W073</accession>
<dbReference type="PROSITE" id="PS00862">
    <property type="entry name" value="OX2_COVAL_FAD"/>
    <property type="match status" value="1"/>
</dbReference>
<sequence length="532" mass="59956">MTHGDHRHHHHHSREAKWKTFKTKESGLPNYKQKHLDKLQQRLSGRIQLAGAPGYNDDRMVFMHTYQQYPQVIVFCECETDVIAALEFALKSRLQVTARSGGHCTAGYSVNDQVVIDTSGLNHLVVDCETPKVCCGPGVTFRKLNRMLDHHKLHLPGGGCETVNVAGYMMGGGYGFTSRLFGMNCDRVIGVKVALADGTVVTANADENADLFWAIRGGTGNQFGILLEVIYDPVPLDRKFFGFGLRWNMRHKHEADIQRVCRVLETLQAEYSNTGPAKMGHQALLMYLPDADHPDGQIPCLSLRGLYDGTRAEAEAALDPLLATLEDPRKDVEIWTHKHHYTRLNELLLQTANPAGHDMPTVSMNTKPLVEGWLIEEHHSADRWRGVVDHFLDAPDKTCFIAMEFYGGAIADPKPDEMAFFHRTPSVDLFSWAFWTFDTHKDASIGWLDGLGAIAGPMGNGHRYQNYPRRGTKDFLRAYFGSNLPRLQEAKAKFDPHNMFWFEQSIGPKPDRQPPEQEALADETGDERHDDR</sequence>
<evidence type="ECO:0000256" key="2">
    <source>
        <dbReference type="ARBA" id="ARBA00005466"/>
    </source>
</evidence>
<dbReference type="Pfam" id="PF01565">
    <property type="entry name" value="FAD_binding_4"/>
    <property type="match status" value="1"/>
</dbReference>
<comment type="cofactor">
    <cofactor evidence="1">
        <name>FAD</name>
        <dbReference type="ChEBI" id="CHEBI:57692"/>
    </cofactor>
</comment>
<dbReference type="SUPFAM" id="SSF56176">
    <property type="entry name" value="FAD-binding/transporter-associated domain-like"/>
    <property type="match status" value="1"/>
</dbReference>
<keyword evidence="5" id="KW-0560">Oxidoreductase</keyword>
<dbReference type="EMBL" id="JAFBRM010000004">
    <property type="protein sequence ID" value="MBM1715071.1"/>
    <property type="molecule type" value="Genomic_DNA"/>
</dbReference>
<evidence type="ECO:0000256" key="3">
    <source>
        <dbReference type="ARBA" id="ARBA00022630"/>
    </source>
</evidence>
<dbReference type="AlphaFoldDB" id="A0AAE2W073"/>
<dbReference type="InterPro" id="IPR012951">
    <property type="entry name" value="BBE"/>
</dbReference>
<dbReference type="InterPro" id="IPR016166">
    <property type="entry name" value="FAD-bd_PCMH"/>
</dbReference>
<dbReference type="InterPro" id="IPR016169">
    <property type="entry name" value="FAD-bd_PCMH_sub2"/>
</dbReference>
<dbReference type="PROSITE" id="PS51387">
    <property type="entry name" value="FAD_PCMH"/>
    <property type="match status" value="1"/>
</dbReference>
<evidence type="ECO:0000313" key="9">
    <source>
        <dbReference type="Proteomes" id="UP000732193"/>
    </source>
</evidence>
<gene>
    <name evidence="8" type="ORF">JQV55_15985</name>
</gene>
<dbReference type="Gene3D" id="3.30.465.10">
    <property type="match status" value="1"/>
</dbReference>
<dbReference type="GO" id="GO:0071949">
    <property type="term" value="F:FAD binding"/>
    <property type="evidence" value="ECO:0007669"/>
    <property type="project" value="InterPro"/>
</dbReference>
<dbReference type="GO" id="GO:0016491">
    <property type="term" value="F:oxidoreductase activity"/>
    <property type="evidence" value="ECO:0007669"/>
    <property type="project" value="UniProtKB-KW"/>
</dbReference>
<feature type="domain" description="FAD-binding PCMH-type" evidence="7">
    <location>
        <begin position="66"/>
        <end position="236"/>
    </location>
</feature>
<name>A0AAE2W073_9RHOB</name>
<dbReference type="RefSeq" id="WP_203242963.1">
    <property type="nucleotide sequence ID" value="NZ_JAFBRH010000004.1"/>
</dbReference>
<evidence type="ECO:0000256" key="6">
    <source>
        <dbReference type="SAM" id="MobiDB-lite"/>
    </source>
</evidence>
<dbReference type="Proteomes" id="UP000732193">
    <property type="component" value="Unassembled WGS sequence"/>
</dbReference>
<keyword evidence="3" id="KW-0285">Flavoprotein</keyword>
<evidence type="ECO:0000259" key="7">
    <source>
        <dbReference type="PROSITE" id="PS51387"/>
    </source>
</evidence>
<proteinExistence type="inferred from homology"/>
<dbReference type="InterPro" id="IPR006093">
    <property type="entry name" value="Oxy_OxRdtase_FAD_BS"/>
</dbReference>
<evidence type="ECO:0000256" key="1">
    <source>
        <dbReference type="ARBA" id="ARBA00001974"/>
    </source>
</evidence>
<comment type="similarity">
    <text evidence="2">Belongs to the oxygen-dependent FAD-linked oxidoreductase family.</text>
</comment>
<dbReference type="Pfam" id="PF08031">
    <property type="entry name" value="BBE"/>
    <property type="match status" value="1"/>
</dbReference>
<dbReference type="InterPro" id="IPR050416">
    <property type="entry name" value="FAD-linked_Oxidoreductase"/>
</dbReference>
<evidence type="ECO:0000313" key="8">
    <source>
        <dbReference type="EMBL" id="MBM1715071.1"/>
    </source>
</evidence>
<feature type="region of interest" description="Disordered" evidence="6">
    <location>
        <begin position="504"/>
        <end position="532"/>
    </location>
</feature>
<protein>
    <submittedName>
        <fullName evidence="8">FAD-binding oxidoreductase</fullName>
    </submittedName>
</protein>
<dbReference type="PANTHER" id="PTHR42973">
    <property type="entry name" value="BINDING OXIDOREDUCTASE, PUTATIVE (AFU_ORTHOLOGUE AFUA_1G17690)-RELATED"/>
    <property type="match status" value="1"/>
</dbReference>
<keyword evidence="4" id="KW-0274">FAD</keyword>
<dbReference type="InterPro" id="IPR006094">
    <property type="entry name" value="Oxid_FAD_bind_N"/>
</dbReference>
<dbReference type="Gene3D" id="3.40.462.20">
    <property type="match status" value="1"/>
</dbReference>
<dbReference type="PANTHER" id="PTHR42973:SF39">
    <property type="entry name" value="FAD-BINDING PCMH-TYPE DOMAIN-CONTAINING PROTEIN"/>
    <property type="match status" value="1"/>
</dbReference>
<dbReference type="InterPro" id="IPR036318">
    <property type="entry name" value="FAD-bd_PCMH-like_sf"/>
</dbReference>
<evidence type="ECO:0000256" key="5">
    <source>
        <dbReference type="ARBA" id="ARBA00023002"/>
    </source>
</evidence>
<evidence type="ECO:0000256" key="4">
    <source>
        <dbReference type="ARBA" id="ARBA00022827"/>
    </source>
</evidence>
<keyword evidence="9" id="KW-1185">Reference proteome</keyword>
<reference evidence="8 9" key="1">
    <citation type="submission" date="2021-01" db="EMBL/GenBank/DDBJ databases">
        <title>Diatom-associated Roseobacters Show Island Model of Population Structure.</title>
        <authorList>
            <person name="Qu L."/>
            <person name="Feng X."/>
            <person name="Chen Y."/>
            <person name="Li L."/>
            <person name="Wang X."/>
            <person name="Hu Z."/>
            <person name="Wang H."/>
            <person name="Luo H."/>
        </authorList>
    </citation>
    <scope>NUCLEOTIDE SEQUENCE [LARGE SCALE GENOMIC DNA]</scope>
    <source>
        <strain evidence="8 9">TR60-84</strain>
    </source>
</reference>